<keyword evidence="5" id="KW-1185">Reference proteome</keyword>
<reference evidence="4" key="1">
    <citation type="submission" date="2020-01" db="EMBL/GenBank/DDBJ databases">
        <title>Whole-genome analyses of novel actinobacteria.</title>
        <authorList>
            <person name="Sahin N."/>
        </authorList>
    </citation>
    <scope>NUCLEOTIDE SEQUENCE</scope>
    <source>
        <strain evidence="4">YC537</strain>
    </source>
</reference>
<evidence type="ECO:0000313" key="5">
    <source>
        <dbReference type="Proteomes" id="UP000598297"/>
    </source>
</evidence>
<accession>A0A964XN41</accession>
<dbReference type="CDD" id="cd04301">
    <property type="entry name" value="NAT_SF"/>
    <property type="match status" value="1"/>
</dbReference>
<organism evidence="4 5">
    <name type="scientific">Streptomyces boluensis</name>
    <dbReference type="NCBI Taxonomy" id="1775135"/>
    <lineage>
        <taxon>Bacteria</taxon>
        <taxon>Bacillati</taxon>
        <taxon>Actinomycetota</taxon>
        <taxon>Actinomycetes</taxon>
        <taxon>Kitasatosporales</taxon>
        <taxon>Streptomycetaceae</taxon>
        <taxon>Streptomyces</taxon>
    </lineage>
</organism>
<protein>
    <submittedName>
        <fullName evidence="4">GNAT family N-acetyltransferase</fullName>
    </submittedName>
</protein>
<keyword evidence="1" id="KW-0808">Transferase</keyword>
<evidence type="ECO:0000256" key="2">
    <source>
        <dbReference type="ARBA" id="ARBA00023315"/>
    </source>
</evidence>
<dbReference type="SUPFAM" id="SSF55729">
    <property type="entry name" value="Acyl-CoA N-acyltransferases (Nat)"/>
    <property type="match status" value="1"/>
</dbReference>
<dbReference type="AlphaFoldDB" id="A0A964XN41"/>
<dbReference type="Pfam" id="PF00583">
    <property type="entry name" value="Acetyltransf_1"/>
    <property type="match status" value="1"/>
</dbReference>
<name>A0A964XN41_9ACTN</name>
<keyword evidence="2" id="KW-0012">Acyltransferase</keyword>
<dbReference type="InterPro" id="IPR050832">
    <property type="entry name" value="Bact_Acetyltransf"/>
</dbReference>
<dbReference type="GO" id="GO:0016747">
    <property type="term" value="F:acyltransferase activity, transferring groups other than amino-acyl groups"/>
    <property type="evidence" value="ECO:0007669"/>
    <property type="project" value="InterPro"/>
</dbReference>
<dbReference type="Gene3D" id="3.40.630.30">
    <property type="match status" value="1"/>
</dbReference>
<dbReference type="Proteomes" id="UP000598297">
    <property type="component" value="Unassembled WGS sequence"/>
</dbReference>
<dbReference type="EMBL" id="JAAAHS010000138">
    <property type="protein sequence ID" value="NBE53392.1"/>
    <property type="molecule type" value="Genomic_DNA"/>
</dbReference>
<feature type="domain" description="N-acetyltransferase" evidence="3">
    <location>
        <begin position="9"/>
        <end position="167"/>
    </location>
</feature>
<evidence type="ECO:0000256" key="1">
    <source>
        <dbReference type="ARBA" id="ARBA00022679"/>
    </source>
</evidence>
<dbReference type="InterPro" id="IPR000182">
    <property type="entry name" value="GNAT_dom"/>
</dbReference>
<proteinExistence type="predicted"/>
<dbReference type="PROSITE" id="PS51186">
    <property type="entry name" value="GNAT"/>
    <property type="match status" value="1"/>
</dbReference>
<dbReference type="OrthoDB" id="9802340at2"/>
<evidence type="ECO:0000313" key="4">
    <source>
        <dbReference type="EMBL" id="NBE53392.1"/>
    </source>
</evidence>
<evidence type="ECO:0000259" key="3">
    <source>
        <dbReference type="PROSITE" id="PS51186"/>
    </source>
</evidence>
<gene>
    <name evidence="4" type="ORF">GUY60_18585</name>
</gene>
<dbReference type="InterPro" id="IPR016181">
    <property type="entry name" value="Acyl_CoA_acyltransferase"/>
</dbReference>
<comment type="caution">
    <text evidence="4">The sequence shown here is derived from an EMBL/GenBank/DDBJ whole genome shotgun (WGS) entry which is preliminary data.</text>
</comment>
<dbReference type="PANTHER" id="PTHR43877">
    <property type="entry name" value="AMINOALKYLPHOSPHONATE N-ACETYLTRANSFERASE-RELATED-RELATED"/>
    <property type="match status" value="1"/>
</dbReference>
<sequence>MARMPLADPRIRTALPTDEAALAALDRDTWSPLHSVQPRPEADASFFDERHLPGDYLVAVVDGEVAGYLRLVPATPLAVNAHVRQIQGLAVADRVRGRGLARALLGAARTRARDQGALRLTLRVLGHNAPARALYEAEGFAVEGVLPGEFLLDGEYVDDVLMGCRLDT</sequence>